<name>A0AAN1T0V3_9PROT</name>
<dbReference type="Proteomes" id="UP001319121">
    <property type="component" value="Chromosome"/>
</dbReference>
<organism evidence="1 2">
    <name type="scientific">Ferrigenium kumadai</name>
    <dbReference type="NCBI Taxonomy" id="1682490"/>
    <lineage>
        <taxon>Bacteria</taxon>
        <taxon>Pseudomonadati</taxon>
        <taxon>Pseudomonadota</taxon>
        <taxon>Betaproteobacteria</taxon>
        <taxon>Nitrosomonadales</taxon>
        <taxon>Gallionellaceae</taxon>
        <taxon>Ferrigenium</taxon>
    </lineage>
</organism>
<dbReference type="KEGG" id="fku:FGKAn22_18940"/>
<protein>
    <submittedName>
        <fullName evidence="1">Uncharacterized protein</fullName>
    </submittedName>
</protein>
<proteinExistence type="predicted"/>
<dbReference type="RefSeq" id="WP_212785452.1">
    <property type="nucleotide sequence ID" value="NZ_AP019536.1"/>
</dbReference>
<accession>A0AAN1T0V3</accession>
<sequence length="472" mass="50012">MHPRKRHPSLDRQRGAALMVMLVILVLGLAATLVSSLNSASLRSERQAKTAAALAQARDALIGYAITYGDTHPGAVHGYLPCPNQAGGTLGATEGIASVSCGGKNISQIGRLPWKTLDLPPLRDGNGECLWYAVSGAYKNNTATDLMNWDTNGQLQVYASDGTTLLTPADNQAVAVIFAPGVAQNSQARTADASAPVCGGNYTASNYLDSDGMIDNAAVSAVANAISKFRLGTAAGINDQMLFITRQDIWNAIQKRNDFRATLNNMTQSVAKCIAAFGAANGKPAGNPAANKSLPWPAPLSLADYGRNLNYDDQVGLYSGRVPYRVNDAYTTTGNTMSNYNLLVNATNCPTGWAEAYPWWTNWKDHLFYALSREYRPGNLQTAPCGDCLSVNGSGPYAAVVMFAGSRLSGQVRASSTTDAQRAVITNYLEGRNAGNHPNSGGDADYQSGTASATFNDTLYCIDTNLNVAPCP</sequence>
<dbReference type="AlphaFoldDB" id="A0AAN1T0V3"/>
<reference evidence="1 2" key="1">
    <citation type="submission" date="2019-03" db="EMBL/GenBank/DDBJ databases">
        <title>Complete genome sequence of Ferrigenium kumadai strain An22, a microaerophilic iron-oxidizing bacterium isolated from a paddy field soil.</title>
        <authorList>
            <person name="Watanabe T."/>
            <person name="Asakawa S."/>
        </authorList>
    </citation>
    <scope>NUCLEOTIDE SEQUENCE [LARGE SCALE GENOMIC DNA]</scope>
    <source>
        <strain evidence="1 2">An22</strain>
    </source>
</reference>
<gene>
    <name evidence="1" type="ORF">FGKAn22_18940</name>
</gene>
<keyword evidence="2" id="KW-1185">Reference proteome</keyword>
<dbReference type="EMBL" id="AP019536">
    <property type="protein sequence ID" value="BBJ00202.1"/>
    <property type="molecule type" value="Genomic_DNA"/>
</dbReference>
<evidence type="ECO:0000313" key="1">
    <source>
        <dbReference type="EMBL" id="BBJ00202.1"/>
    </source>
</evidence>
<evidence type="ECO:0000313" key="2">
    <source>
        <dbReference type="Proteomes" id="UP001319121"/>
    </source>
</evidence>